<feature type="domain" description="Glycosyl transferase family 1" evidence="2">
    <location>
        <begin position="179"/>
        <end position="329"/>
    </location>
</feature>
<keyword evidence="4" id="KW-1185">Reference proteome</keyword>
<reference evidence="3 4" key="1">
    <citation type="submission" date="2022-10" db="EMBL/GenBank/DDBJ databases">
        <title>Roseococcus glaciei nov., sp. nov., isolated from glacier.</title>
        <authorList>
            <person name="Liu Q."/>
            <person name="Xin Y.-H."/>
        </authorList>
    </citation>
    <scope>NUCLEOTIDE SEQUENCE [LARGE SCALE GENOMIC DNA]</scope>
    <source>
        <strain evidence="3 4">MDT2-1-1</strain>
    </source>
</reference>
<dbReference type="SUPFAM" id="SSF53756">
    <property type="entry name" value="UDP-Glycosyltransferase/glycogen phosphorylase"/>
    <property type="match status" value="1"/>
</dbReference>
<evidence type="ECO:0000313" key="4">
    <source>
        <dbReference type="Proteomes" id="UP001526430"/>
    </source>
</evidence>
<protein>
    <submittedName>
        <fullName evidence="3">Glycosyltransferase family 4 protein</fullName>
    </submittedName>
</protein>
<organism evidence="3 4">
    <name type="scientific">Sabulicella glaciei</name>
    <dbReference type="NCBI Taxonomy" id="2984948"/>
    <lineage>
        <taxon>Bacteria</taxon>
        <taxon>Pseudomonadati</taxon>
        <taxon>Pseudomonadota</taxon>
        <taxon>Alphaproteobacteria</taxon>
        <taxon>Acetobacterales</taxon>
        <taxon>Acetobacteraceae</taxon>
        <taxon>Sabulicella</taxon>
    </lineage>
</organism>
<proteinExistence type="predicted"/>
<keyword evidence="1" id="KW-0808">Transferase</keyword>
<dbReference type="InterPro" id="IPR001296">
    <property type="entry name" value="Glyco_trans_1"/>
</dbReference>
<dbReference type="RefSeq" id="WP_301590514.1">
    <property type="nucleotide sequence ID" value="NZ_JAPFQI010000009.1"/>
</dbReference>
<name>A0ABT3NX39_9PROT</name>
<dbReference type="EMBL" id="JAPFQI010000009">
    <property type="protein sequence ID" value="MCW8086468.1"/>
    <property type="molecule type" value="Genomic_DNA"/>
</dbReference>
<comment type="caution">
    <text evidence="3">The sequence shown here is derived from an EMBL/GenBank/DDBJ whole genome shotgun (WGS) entry which is preliminary data.</text>
</comment>
<evidence type="ECO:0000259" key="2">
    <source>
        <dbReference type="Pfam" id="PF00534"/>
    </source>
</evidence>
<sequence length="349" mass="36795">MIFLNGRFLAQGLTGVQRYAREIARALDAMVDRPPVALLCPPDARDLDLFPRLAPRIVGTRGGQIWEQWILPRAARGGTLLSLGNTGPLLAGRHQSVVIHDAGAFDTPESYGTAFRLWYRGVQTTLARRGARILTVSHFSAGRIAHHLRIAEPPATLEGGEHILREPADAAILARYGLEAERFALVVGTGAAHKNLAALHAAGGALASRGLVLAVAGAKDTAVFRAGGADLPGEVRALGRVSDAELRALYEAALALLFPSRYEGFGLPPVEAMWCGCPVVAAPLGALPEVCGEAAVPFDPRRPASLGEAVARLADDAALRAGLAEAGRRQAAQFSWDAAARRLLGFIAA</sequence>
<gene>
    <name evidence="3" type="ORF">OF850_12575</name>
</gene>
<dbReference type="Proteomes" id="UP001526430">
    <property type="component" value="Unassembled WGS sequence"/>
</dbReference>
<evidence type="ECO:0000256" key="1">
    <source>
        <dbReference type="ARBA" id="ARBA00022679"/>
    </source>
</evidence>
<dbReference type="Gene3D" id="3.40.50.2000">
    <property type="entry name" value="Glycogen Phosphorylase B"/>
    <property type="match status" value="2"/>
</dbReference>
<dbReference type="CDD" id="cd03809">
    <property type="entry name" value="GT4_MtfB-like"/>
    <property type="match status" value="1"/>
</dbReference>
<accession>A0ABT3NX39</accession>
<dbReference type="PANTHER" id="PTHR46401:SF2">
    <property type="entry name" value="GLYCOSYLTRANSFERASE WBBK-RELATED"/>
    <property type="match status" value="1"/>
</dbReference>
<dbReference type="PANTHER" id="PTHR46401">
    <property type="entry name" value="GLYCOSYLTRANSFERASE WBBK-RELATED"/>
    <property type="match status" value="1"/>
</dbReference>
<dbReference type="Pfam" id="PF00534">
    <property type="entry name" value="Glycos_transf_1"/>
    <property type="match status" value="1"/>
</dbReference>
<evidence type="ECO:0000313" key="3">
    <source>
        <dbReference type="EMBL" id="MCW8086468.1"/>
    </source>
</evidence>